<dbReference type="Proteomes" id="UP001148125">
    <property type="component" value="Unassembled WGS sequence"/>
</dbReference>
<evidence type="ECO:0008006" key="4">
    <source>
        <dbReference type="Google" id="ProtNLM"/>
    </source>
</evidence>
<gene>
    <name evidence="2" type="ORF">N7Z68_23650</name>
</gene>
<accession>A0ABT5VLJ0</accession>
<dbReference type="InterPro" id="IPR026369">
    <property type="entry name" value="CxxC_20_CxxC"/>
</dbReference>
<keyword evidence="1" id="KW-0812">Transmembrane</keyword>
<name>A0ABT5VLJ0_9BACI</name>
<comment type="caution">
    <text evidence="2">The sequence shown here is derived from an EMBL/GenBank/DDBJ whole genome shotgun (WGS) entry which is preliminary data.</text>
</comment>
<evidence type="ECO:0000313" key="2">
    <source>
        <dbReference type="EMBL" id="MDE5416300.1"/>
    </source>
</evidence>
<dbReference type="EMBL" id="JAOTPO010000031">
    <property type="protein sequence ID" value="MDE5416300.1"/>
    <property type="molecule type" value="Genomic_DNA"/>
</dbReference>
<feature type="transmembrane region" description="Helical" evidence="1">
    <location>
        <begin position="75"/>
        <end position="93"/>
    </location>
</feature>
<dbReference type="NCBIfam" id="TIGR04104">
    <property type="entry name" value="cxxc_20_cxxc"/>
    <property type="match status" value="1"/>
</dbReference>
<keyword evidence="3" id="KW-1185">Reference proteome</keyword>
<keyword evidence="1" id="KW-1133">Transmembrane helix</keyword>
<dbReference type="RefSeq" id="WP_275120890.1">
    <property type="nucleotide sequence ID" value="NZ_JAOTPO010000031.1"/>
</dbReference>
<protein>
    <recommendedName>
        <fullName evidence="4">Cxxc_20_cxxc protein</fullName>
    </recommendedName>
</protein>
<evidence type="ECO:0000256" key="1">
    <source>
        <dbReference type="SAM" id="Phobius"/>
    </source>
</evidence>
<evidence type="ECO:0000313" key="3">
    <source>
        <dbReference type="Proteomes" id="UP001148125"/>
    </source>
</evidence>
<sequence length="103" mass="11193">MAQQKCESCGHEITRKEITKSLLKGFSPITCSNCGKVHLVQQISKLIIAMLVTFPIVFFLLLLSTAIGLSGLQTTVVGVILLAITLFASPFIARCEPAENQQM</sequence>
<feature type="transmembrane region" description="Helical" evidence="1">
    <location>
        <begin position="46"/>
        <end position="69"/>
    </location>
</feature>
<reference evidence="2" key="1">
    <citation type="submission" date="2024-05" db="EMBL/GenBank/DDBJ databases">
        <title>Alkalihalobacillus sp. strain MEB203 novel alkaliphilic bacterium from Lonar Lake, India.</title>
        <authorList>
            <person name="Joshi A."/>
            <person name="Thite S."/>
            <person name="Mengade P."/>
        </authorList>
    </citation>
    <scope>NUCLEOTIDE SEQUENCE</scope>
    <source>
        <strain evidence="2">MEB 203</strain>
    </source>
</reference>
<keyword evidence="1" id="KW-0472">Membrane</keyword>
<organism evidence="2 3">
    <name type="scientific">Alkalihalobacterium chitinilyticum</name>
    <dbReference type="NCBI Taxonomy" id="2980103"/>
    <lineage>
        <taxon>Bacteria</taxon>
        <taxon>Bacillati</taxon>
        <taxon>Bacillota</taxon>
        <taxon>Bacilli</taxon>
        <taxon>Bacillales</taxon>
        <taxon>Bacillaceae</taxon>
        <taxon>Alkalihalobacterium</taxon>
    </lineage>
</organism>
<proteinExistence type="predicted"/>